<feature type="domain" description="Tetrahaem cytochrome" evidence="11">
    <location>
        <begin position="74"/>
        <end position="148"/>
    </location>
</feature>
<gene>
    <name evidence="12" type="ORF">BC643_3582</name>
</gene>
<evidence type="ECO:0000313" key="13">
    <source>
        <dbReference type="Proteomes" id="UP000283387"/>
    </source>
</evidence>
<evidence type="ECO:0000256" key="2">
    <source>
        <dbReference type="ARBA" id="ARBA00004196"/>
    </source>
</evidence>
<keyword evidence="6 10" id="KW-0732">Signal</keyword>
<evidence type="ECO:0000256" key="6">
    <source>
        <dbReference type="ARBA" id="ARBA00022729"/>
    </source>
</evidence>
<protein>
    <submittedName>
        <fullName evidence="12">Cytochrome c3-like protein</fullName>
    </submittedName>
</protein>
<accession>A0A419VYW6</accession>
<organism evidence="12 13">
    <name type="scientific">Mangrovibacterium diazotrophicum</name>
    <dbReference type="NCBI Taxonomy" id="1261403"/>
    <lineage>
        <taxon>Bacteria</taxon>
        <taxon>Pseudomonadati</taxon>
        <taxon>Bacteroidota</taxon>
        <taxon>Bacteroidia</taxon>
        <taxon>Marinilabiliales</taxon>
        <taxon>Prolixibacteraceae</taxon>
        <taxon>Mangrovibacterium</taxon>
    </lineage>
</organism>
<evidence type="ECO:0000256" key="7">
    <source>
        <dbReference type="ARBA" id="ARBA00022982"/>
    </source>
</evidence>
<dbReference type="InterPro" id="IPR051829">
    <property type="entry name" value="Multiheme_Cytochr_ET"/>
</dbReference>
<feature type="signal peptide" evidence="10">
    <location>
        <begin position="1"/>
        <end position="21"/>
    </location>
</feature>
<comment type="subcellular location">
    <subcellularLocation>
        <location evidence="2">Cell envelope</location>
    </subcellularLocation>
</comment>
<dbReference type="SUPFAM" id="SSF48695">
    <property type="entry name" value="Multiheme cytochromes"/>
    <property type="match status" value="1"/>
</dbReference>
<comment type="cofactor">
    <cofactor evidence="1">
        <name>heme c</name>
        <dbReference type="ChEBI" id="CHEBI:61717"/>
    </cofactor>
</comment>
<evidence type="ECO:0000256" key="8">
    <source>
        <dbReference type="ARBA" id="ARBA00023004"/>
    </source>
</evidence>
<dbReference type="GO" id="GO:0030313">
    <property type="term" value="C:cell envelope"/>
    <property type="evidence" value="ECO:0007669"/>
    <property type="project" value="UniProtKB-SubCell"/>
</dbReference>
<dbReference type="RefSeq" id="WP_120274595.1">
    <property type="nucleotide sequence ID" value="NZ_RAPN01000002.1"/>
</dbReference>
<dbReference type="Pfam" id="PF14537">
    <property type="entry name" value="Cytochrom_c3_2"/>
    <property type="match status" value="1"/>
</dbReference>
<dbReference type="OrthoDB" id="9814800at2"/>
<keyword evidence="9" id="KW-0472">Membrane</keyword>
<keyword evidence="3" id="KW-0813">Transport</keyword>
<keyword evidence="4" id="KW-0349">Heme</keyword>
<keyword evidence="7" id="KW-0249">Electron transport</keyword>
<keyword evidence="9" id="KW-0812">Transmembrane</keyword>
<sequence length="315" mass="36253">MRILLLIILVMSLGSLTQVKAQYYDDPKEHQCLKCHSNTSYSFHNELMDREEKRMMNPYYVLDTVAMRTGVHQVFDCTDCHSFEYSTYPHQANLKLEPMASCLDCHGGDEAFASYQFERIDEEVQKSVHYQAYGESFSCSKCHDQHTYRPIARNADNVKEIVKYSNDMCLTCHANMQRYEMVAGREKPELVQVHSWLPNQELHFQNVRCIECHTQVTDSLMVSHDILPKSQATRSCQECHSGNSKLKASLYKYENLQNRGGGAFGNIISNDSYIIGTHQVPLLQKLSYLILALVFVVVFIHLTFRILKGKSNDSK</sequence>
<evidence type="ECO:0000259" key="11">
    <source>
        <dbReference type="Pfam" id="PF14537"/>
    </source>
</evidence>
<evidence type="ECO:0000256" key="1">
    <source>
        <dbReference type="ARBA" id="ARBA00001926"/>
    </source>
</evidence>
<keyword evidence="5" id="KW-0479">Metal-binding</keyword>
<keyword evidence="8" id="KW-0408">Iron</keyword>
<dbReference type="Proteomes" id="UP000283387">
    <property type="component" value="Unassembled WGS sequence"/>
</dbReference>
<proteinExistence type="predicted"/>
<dbReference type="GO" id="GO:0046872">
    <property type="term" value="F:metal ion binding"/>
    <property type="evidence" value="ECO:0007669"/>
    <property type="project" value="UniProtKB-KW"/>
</dbReference>
<dbReference type="InterPro" id="IPR012286">
    <property type="entry name" value="Tetrahaem_cytochrome"/>
</dbReference>
<evidence type="ECO:0000313" key="12">
    <source>
        <dbReference type="EMBL" id="RKD88433.1"/>
    </source>
</evidence>
<feature type="transmembrane region" description="Helical" evidence="9">
    <location>
        <begin position="286"/>
        <end position="307"/>
    </location>
</feature>
<reference evidence="12 13" key="1">
    <citation type="submission" date="2018-09" db="EMBL/GenBank/DDBJ databases">
        <title>Genomic Encyclopedia of Archaeal and Bacterial Type Strains, Phase II (KMG-II): from individual species to whole genera.</title>
        <authorList>
            <person name="Goeker M."/>
        </authorList>
    </citation>
    <scope>NUCLEOTIDE SEQUENCE [LARGE SCALE GENOMIC DNA]</scope>
    <source>
        <strain evidence="12 13">DSM 27148</strain>
    </source>
</reference>
<dbReference type="InterPro" id="IPR036280">
    <property type="entry name" value="Multihaem_cyt_sf"/>
</dbReference>
<evidence type="ECO:0000256" key="5">
    <source>
        <dbReference type="ARBA" id="ARBA00022723"/>
    </source>
</evidence>
<keyword evidence="9" id="KW-1133">Transmembrane helix</keyword>
<dbReference type="PANTHER" id="PTHR35038">
    <property type="entry name" value="DISSIMILATORY SULFITE REDUCTASE SIRA"/>
    <property type="match status" value="1"/>
</dbReference>
<dbReference type="EMBL" id="RAPN01000002">
    <property type="protein sequence ID" value="RKD88433.1"/>
    <property type="molecule type" value="Genomic_DNA"/>
</dbReference>
<evidence type="ECO:0000256" key="3">
    <source>
        <dbReference type="ARBA" id="ARBA00022448"/>
    </source>
</evidence>
<evidence type="ECO:0000256" key="10">
    <source>
        <dbReference type="SAM" id="SignalP"/>
    </source>
</evidence>
<keyword evidence="13" id="KW-1185">Reference proteome</keyword>
<dbReference type="AlphaFoldDB" id="A0A419VYW6"/>
<comment type="caution">
    <text evidence="12">The sequence shown here is derived from an EMBL/GenBank/DDBJ whole genome shotgun (WGS) entry which is preliminary data.</text>
</comment>
<evidence type="ECO:0000256" key="9">
    <source>
        <dbReference type="SAM" id="Phobius"/>
    </source>
</evidence>
<dbReference type="Gene3D" id="1.10.1130.10">
    <property type="entry name" value="Flavocytochrome C3, Chain A"/>
    <property type="match status" value="2"/>
</dbReference>
<feature type="chain" id="PRO_5019586235" evidence="10">
    <location>
        <begin position="22"/>
        <end position="315"/>
    </location>
</feature>
<name>A0A419VYW6_9BACT</name>
<evidence type="ECO:0000256" key="4">
    <source>
        <dbReference type="ARBA" id="ARBA00022617"/>
    </source>
</evidence>